<protein>
    <recommendedName>
        <fullName evidence="1">CHAT domain-containing protein</fullName>
    </recommendedName>
</protein>
<evidence type="ECO:0000313" key="2">
    <source>
        <dbReference type="EMBL" id="KAJ7759407.1"/>
    </source>
</evidence>
<reference evidence="2" key="1">
    <citation type="submission" date="2023-03" db="EMBL/GenBank/DDBJ databases">
        <title>Massive genome expansion in bonnet fungi (Mycena s.s.) driven by repeated elements and novel gene families across ecological guilds.</title>
        <authorList>
            <consortium name="Lawrence Berkeley National Laboratory"/>
            <person name="Harder C.B."/>
            <person name="Miyauchi S."/>
            <person name="Viragh M."/>
            <person name="Kuo A."/>
            <person name="Thoen E."/>
            <person name="Andreopoulos B."/>
            <person name="Lu D."/>
            <person name="Skrede I."/>
            <person name="Drula E."/>
            <person name="Henrissat B."/>
            <person name="Morin E."/>
            <person name="Kohler A."/>
            <person name="Barry K."/>
            <person name="LaButti K."/>
            <person name="Morin E."/>
            <person name="Salamov A."/>
            <person name="Lipzen A."/>
            <person name="Mereny Z."/>
            <person name="Hegedus B."/>
            <person name="Baldrian P."/>
            <person name="Stursova M."/>
            <person name="Weitz H."/>
            <person name="Taylor A."/>
            <person name="Grigoriev I.V."/>
            <person name="Nagy L.G."/>
            <person name="Martin F."/>
            <person name="Kauserud H."/>
        </authorList>
    </citation>
    <scope>NUCLEOTIDE SEQUENCE</scope>
    <source>
        <strain evidence="2">CBHHK188m</strain>
    </source>
</reference>
<dbReference type="EMBL" id="JARJLG010000052">
    <property type="protein sequence ID" value="KAJ7759407.1"/>
    <property type="molecule type" value="Genomic_DNA"/>
</dbReference>
<feature type="non-terminal residue" evidence="2">
    <location>
        <position position="1"/>
    </location>
</feature>
<evidence type="ECO:0000259" key="1">
    <source>
        <dbReference type="Pfam" id="PF12770"/>
    </source>
</evidence>
<evidence type="ECO:0000313" key="3">
    <source>
        <dbReference type="Proteomes" id="UP001215280"/>
    </source>
</evidence>
<feature type="non-terminal residue" evidence="2">
    <location>
        <position position="69"/>
    </location>
</feature>
<dbReference type="Proteomes" id="UP001215280">
    <property type="component" value="Unassembled WGS sequence"/>
</dbReference>
<comment type="caution">
    <text evidence="2">The sequence shown here is derived from an EMBL/GenBank/DDBJ whole genome shotgun (WGS) entry which is preliminary data.</text>
</comment>
<dbReference type="Pfam" id="PF12770">
    <property type="entry name" value="CHAT"/>
    <property type="match status" value="1"/>
</dbReference>
<dbReference type="InterPro" id="IPR024983">
    <property type="entry name" value="CHAT_dom"/>
</dbReference>
<name>A0AAD7NF30_9AGAR</name>
<keyword evidence="3" id="KW-1185">Reference proteome</keyword>
<gene>
    <name evidence="2" type="ORF">DFH07DRAFT_723251</name>
</gene>
<organism evidence="2 3">
    <name type="scientific">Mycena maculata</name>
    <dbReference type="NCBI Taxonomy" id="230809"/>
    <lineage>
        <taxon>Eukaryota</taxon>
        <taxon>Fungi</taxon>
        <taxon>Dikarya</taxon>
        <taxon>Basidiomycota</taxon>
        <taxon>Agaricomycotina</taxon>
        <taxon>Agaricomycetes</taxon>
        <taxon>Agaricomycetidae</taxon>
        <taxon>Agaricales</taxon>
        <taxon>Marasmiineae</taxon>
        <taxon>Mycenaceae</taxon>
        <taxon>Mycena</taxon>
    </lineage>
</organism>
<dbReference type="AlphaFoldDB" id="A0AAD7NF30"/>
<accession>A0AAD7NF30</accession>
<sequence length="69" mass="7614">GEQARPDAVKQQLQDCGWVHLACHGIKDLVEPTKSHLLLYEGSLETILWMPLSNAEFGFLTACQTAMGD</sequence>
<feature type="domain" description="CHAT" evidence="1">
    <location>
        <begin position="1"/>
        <end position="68"/>
    </location>
</feature>
<proteinExistence type="predicted"/>